<evidence type="ECO:0000256" key="7">
    <source>
        <dbReference type="ARBA" id="ARBA00023239"/>
    </source>
</evidence>
<dbReference type="SUPFAM" id="SSF51366">
    <property type="entry name" value="Ribulose-phoshate binding barrel"/>
    <property type="match status" value="1"/>
</dbReference>
<evidence type="ECO:0000256" key="2">
    <source>
        <dbReference type="ARBA" id="ARBA00004733"/>
    </source>
</evidence>
<evidence type="ECO:0000256" key="4">
    <source>
        <dbReference type="ARBA" id="ARBA00022605"/>
    </source>
</evidence>
<evidence type="ECO:0000256" key="10">
    <source>
        <dbReference type="RuleBase" id="RU003662"/>
    </source>
</evidence>
<proteinExistence type="inferred from homology"/>
<evidence type="ECO:0000256" key="3">
    <source>
        <dbReference type="ARBA" id="ARBA00011270"/>
    </source>
</evidence>
<accession>A0A1I1P8D7</accession>
<comment type="catalytic activity">
    <reaction evidence="8 9">
        <text>(1S,2R)-1-C-(indol-3-yl)glycerol 3-phosphate + L-serine = D-glyceraldehyde 3-phosphate + L-tryptophan + H2O</text>
        <dbReference type="Rhea" id="RHEA:10532"/>
        <dbReference type="ChEBI" id="CHEBI:15377"/>
        <dbReference type="ChEBI" id="CHEBI:33384"/>
        <dbReference type="ChEBI" id="CHEBI:57912"/>
        <dbReference type="ChEBI" id="CHEBI:58866"/>
        <dbReference type="ChEBI" id="CHEBI:59776"/>
        <dbReference type="EC" id="4.2.1.20"/>
    </reaction>
</comment>
<dbReference type="PROSITE" id="PS00167">
    <property type="entry name" value="TRP_SYNTHASE_ALPHA"/>
    <property type="match status" value="1"/>
</dbReference>
<dbReference type="AlphaFoldDB" id="A0A1I1P8D7"/>
<comment type="function">
    <text evidence="1 9">The alpha subunit is responsible for the aldol cleavage of indoleglycerol phosphate to indole and glyceraldehyde 3-phosphate.</text>
</comment>
<reference evidence="11 12" key="1">
    <citation type="submission" date="2016-10" db="EMBL/GenBank/DDBJ databases">
        <authorList>
            <person name="de Groot N.N."/>
        </authorList>
    </citation>
    <scope>NUCLEOTIDE SEQUENCE [LARGE SCALE GENOMIC DNA]</scope>
    <source>
        <strain evidence="11 12">HL3</strain>
    </source>
</reference>
<dbReference type="UniPathway" id="UPA00035">
    <property type="reaction ID" value="UER00044"/>
</dbReference>
<dbReference type="InterPro" id="IPR018204">
    <property type="entry name" value="Trp_synthase_alpha_AS"/>
</dbReference>
<dbReference type="Gene3D" id="3.20.20.70">
    <property type="entry name" value="Aldolase class I"/>
    <property type="match status" value="1"/>
</dbReference>
<evidence type="ECO:0000256" key="8">
    <source>
        <dbReference type="ARBA" id="ARBA00049047"/>
    </source>
</evidence>
<dbReference type="InterPro" id="IPR002028">
    <property type="entry name" value="Trp_synthase_suA"/>
</dbReference>
<protein>
    <recommendedName>
        <fullName evidence="9">Tryptophan synthase alpha chain</fullName>
        <ecNumber evidence="9">4.2.1.20</ecNumber>
    </recommendedName>
</protein>
<evidence type="ECO:0000256" key="5">
    <source>
        <dbReference type="ARBA" id="ARBA00022822"/>
    </source>
</evidence>
<evidence type="ECO:0000256" key="9">
    <source>
        <dbReference type="HAMAP-Rule" id="MF_00131"/>
    </source>
</evidence>
<dbReference type="EC" id="4.2.1.20" evidence="9"/>
<gene>
    <name evidence="9" type="primary">trpA</name>
    <name evidence="11" type="ORF">SAMN05660831_00665</name>
</gene>
<comment type="subunit">
    <text evidence="3 9">Tetramer of two alpha and two beta chains.</text>
</comment>
<evidence type="ECO:0000256" key="6">
    <source>
        <dbReference type="ARBA" id="ARBA00023141"/>
    </source>
</evidence>
<sequence length="285" mass="29096">MTAERIEQRFAERAAAGRRALVPYITAGDPTAGTTVPLMHELVAAGADLLEVGIPFSDPMADGPVIQRAHERAQAGGTGLRRVLEMVAEFRRQDTATPVVLMGYLNPVEAMGYAAFAEAATAAGVDGVLTVDLPPEEAEDDALPAFHAAGLAPIFLVSPTTTPARMETVCRQGRGFIYYVAIKGVTGGAGPDLGGLGERVASVRAATALPVGVGFGIKDAETAAAVGQVADAVVVGSALVARMEALVNDPASIPAAVAGEITAMRAALDGLENPAAPDTNQEASK</sequence>
<dbReference type="NCBIfam" id="TIGR00262">
    <property type="entry name" value="trpA"/>
    <property type="match status" value="1"/>
</dbReference>
<keyword evidence="5 9" id="KW-0822">Tryptophan biosynthesis</keyword>
<dbReference type="FunFam" id="3.20.20.70:FF:000037">
    <property type="entry name" value="Tryptophan synthase alpha chain"/>
    <property type="match status" value="1"/>
</dbReference>
<dbReference type="EMBL" id="FOMJ01000001">
    <property type="protein sequence ID" value="SFD06174.1"/>
    <property type="molecule type" value="Genomic_DNA"/>
</dbReference>
<dbReference type="GO" id="GO:0005829">
    <property type="term" value="C:cytosol"/>
    <property type="evidence" value="ECO:0007669"/>
    <property type="project" value="TreeGrafter"/>
</dbReference>
<dbReference type="PANTHER" id="PTHR43406:SF1">
    <property type="entry name" value="TRYPTOPHAN SYNTHASE ALPHA CHAIN, CHLOROPLASTIC"/>
    <property type="match status" value="1"/>
</dbReference>
<dbReference type="GO" id="GO:0004834">
    <property type="term" value="F:tryptophan synthase activity"/>
    <property type="evidence" value="ECO:0007669"/>
    <property type="project" value="UniProtKB-UniRule"/>
</dbReference>
<evidence type="ECO:0000313" key="12">
    <source>
        <dbReference type="Proteomes" id="UP000198611"/>
    </source>
</evidence>
<keyword evidence="6 9" id="KW-0057">Aromatic amino acid biosynthesis</keyword>
<keyword evidence="4 9" id="KW-0028">Amino-acid biosynthesis</keyword>
<dbReference type="InterPro" id="IPR011060">
    <property type="entry name" value="RibuloseP-bd_barrel"/>
</dbReference>
<comment type="pathway">
    <text evidence="2 9">Amino-acid biosynthesis; L-tryptophan biosynthesis; L-tryptophan from chorismate: step 5/5.</text>
</comment>
<dbReference type="Pfam" id="PF00290">
    <property type="entry name" value="Trp_syntA"/>
    <property type="match status" value="1"/>
</dbReference>
<dbReference type="Proteomes" id="UP000198611">
    <property type="component" value="Unassembled WGS sequence"/>
</dbReference>
<dbReference type="RefSeq" id="WP_093427297.1">
    <property type="nucleotide sequence ID" value="NZ_FOMJ01000001.1"/>
</dbReference>
<comment type="similarity">
    <text evidence="9 10">Belongs to the TrpA family.</text>
</comment>
<feature type="active site" description="Proton acceptor" evidence="9">
    <location>
        <position position="51"/>
    </location>
</feature>
<name>A0A1I1P8D7_9GAMM</name>
<dbReference type="STRING" id="1123397.SAMN05660831_00665"/>
<dbReference type="PANTHER" id="PTHR43406">
    <property type="entry name" value="TRYPTOPHAN SYNTHASE, ALPHA CHAIN"/>
    <property type="match status" value="1"/>
</dbReference>
<dbReference type="InterPro" id="IPR013785">
    <property type="entry name" value="Aldolase_TIM"/>
</dbReference>
<organism evidence="11 12">
    <name type="scientific">Thiohalospira halophila DSM 15071</name>
    <dbReference type="NCBI Taxonomy" id="1123397"/>
    <lineage>
        <taxon>Bacteria</taxon>
        <taxon>Pseudomonadati</taxon>
        <taxon>Pseudomonadota</taxon>
        <taxon>Gammaproteobacteria</taxon>
        <taxon>Thiohalospirales</taxon>
        <taxon>Thiohalospiraceae</taxon>
        <taxon>Thiohalospira</taxon>
    </lineage>
</organism>
<keyword evidence="7 9" id="KW-0456">Lyase</keyword>
<dbReference type="CDD" id="cd04724">
    <property type="entry name" value="Tryptophan_synthase_alpha"/>
    <property type="match status" value="1"/>
</dbReference>
<evidence type="ECO:0000313" key="11">
    <source>
        <dbReference type="EMBL" id="SFD06174.1"/>
    </source>
</evidence>
<dbReference type="HAMAP" id="MF_00131">
    <property type="entry name" value="Trp_synth_alpha"/>
    <property type="match status" value="1"/>
</dbReference>
<dbReference type="OrthoDB" id="9804578at2"/>
<feature type="active site" description="Proton acceptor" evidence="9">
    <location>
        <position position="62"/>
    </location>
</feature>
<keyword evidence="12" id="KW-1185">Reference proteome</keyword>
<evidence type="ECO:0000256" key="1">
    <source>
        <dbReference type="ARBA" id="ARBA00003365"/>
    </source>
</evidence>